<proteinExistence type="predicted"/>
<sequence length="30" mass="3230">SQVSLNAKRVSIFKCVATPQEAETGCYSVL</sequence>
<dbReference type="EMBL" id="LXQA010466453">
    <property type="protein sequence ID" value="MCI53637.1"/>
    <property type="molecule type" value="Genomic_DNA"/>
</dbReference>
<accession>A0A392SYZ2</accession>
<evidence type="ECO:0000313" key="1">
    <source>
        <dbReference type="EMBL" id="MCI53637.1"/>
    </source>
</evidence>
<comment type="caution">
    <text evidence="1">The sequence shown here is derived from an EMBL/GenBank/DDBJ whole genome shotgun (WGS) entry which is preliminary data.</text>
</comment>
<dbReference type="AlphaFoldDB" id="A0A392SYZ2"/>
<evidence type="ECO:0000313" key="2">
    <source>
        <dbReference type="Proteomes" id="UP000265520"/>
    </source>
</evidence>
<organism evidence="1 2">
    <name type="scientific">Trifolium medium</name>
    <dbReference type="NCBI Taxonomy" id="97028"/>
    <lineage>
        <taxon>Eukaryota</taxon>
        <taxon>Viridiplantae</taxon>
        <taxon>Streptophyta</taxon>
        <taxon>Embryophyta</taxon>
        <taxon>Tracheophyta</taxon>
        <taxon>Spermatophyta</taxon>
        <taxon>Magnoliopsida</taxon>
        <taxon>eudicotyledons</taxon>
        <taxon>Gunneridae</taxon>
        <taxon>Pentapetalae</taxon>
        <taxon>rosids</taxon>
        <taxon>fabids</taxon>
        <taxon>Fabales</taxon>
        <taxon>Fabaceae</taxon>
        <taxon>Papilionoideae</taxon>
        <taxon>50 kb inversion clade</taxon>
        <taxon>NPAAA clade</taxon>
        <taxon>Hologalegina</taxon>
        <taxon>IRL clade</taxon>
        <taxon>Trifolieae</taxon>
        <taxon>Trifolium</taxon>
    </lineage>
</organism>
<dbReference type="Proteomes" id="UP000265520">
    <property type="component" value="Unassembled WGS sequence"/>
</dbReference>
<keyword evidence="2" id="KW-1185">Reference proteome</keyword>
<reference evidence="1 2" key="1">
    <citation type="journal article" date="2018" name="Front. Plant Sci.">
        <title>Red Clover (Trifolium pratense) and Zigzag Clover (T. medium) - A Picture of Genomic Similarities and Differences.</title>
        <authorList>
            <person name="Dluhosova J."/>
            <person name="Istvanek J."/>
            <person name="Nedelnik J."/>
            <person name="Repkova J."/>
        </authorList>
    </citation>
    <scope>NUCLEOTIDE SEQUENCE [LARGE SCALE GENOMIC DNA]</scope>
    <source>
        <strain evidence="2">cv. 10/8</strain>
        <tissue evidence="1">Leaf</tissue>
    </source>
</reference>
<feature type="non-terminal residue" evidence="1">
    <location>
        <position position="1"/>
    </location>
</feature>
<protein>
    <submittedName>
        <fullName evidence="1">Uncharacterized protein</fullName>
    </submittedName>
</protein>
<name>A0A392SYZ2_9FABA</name>